<evidence type="ECO:0000313" key="2">
    <source>
        <dbReference type="Proteomes" id="UP000000763"/>
    </source>
</evidence>
<name>Q5VMQ6_ORYSJ</name>
<reference evidence="2" key="2">
    <citation type="journal article" date="2008" name="Nucleic Acids Res.">
        <title>The rice annotation project database (RAP-DB): 2008 update.</title>
        <authorList>
            <consortium name="The rice annotation project (RAP)"/>
        </authorList>
    </citation>
    <scope>GENOME REANNOTATION</scope>
    <source>
        <strain evidence="2">cv. Nipponbare</strain>
    </source>
</reference>
<proteinExistence type="predicted"/>
<gene>
    <name evidence="1" type="primary">OSJNBa0029L04.24</name>
</gene>
<accession>Q5VMQ6</accession>
<sequence length="56" mass="6428">MPLPAPKTKKVWRIKEKTPVPIPSELGASSSKMRWSYEETTFGHIQETIKLTDKKT</sequence>
<protein>
    <submittedName>
        <fullName evidence="1">Uncharacterized protein</fullName>
    </submittedName>
</protein>
<dbReference type="Proteomes" id="UP000000763">
    <property type="component" value="Chromosome 1"/>
</dbReference>
<evidence type="ECO:0000313" key="1">
    <source>
        <dbReference type="EMBL" id="BAD69269.1"/>
    </source>
</evidence>
<organism evidence="1 2">
    <name type="scientific">Oryza sativa subsp. japonica</name>
    <name type="common">Rice</name>
    <dbReference type="NCBI Taxonomy" id="39947"/>
    <lineage>
        <taxon>Eukaryota</taxon>
        <taxon>Viridiplantae</taxon>
        <taxon>Streptophyta</taxon>
        <taxon>Embryophyta</taxon>
        <taxon>Tracheophyta</taxon>
        <taxon>Spermatophyta</taxon>
        <taxon>Magnoliopsida</taxon>
        <taxon>Liliopsida</taxon>
        <taxon>Poales</taxon>
        <taxon>Poaceae</taxon>
        <taxon>BOP clade</taxon>
        <taxon>Oryzoideae</taxon>
        <taxon>Oryzeae</taxon>
        <taxon>Oryzinae</taxon>
        <taxon>Oryza</taxon>
        <taxon>Oryza sativa</taxon>
    </lineage>
</organism>
<dbReference type="AlphaFoldDB" id="Q5VMQ6"/>
<reference evidence="2" key="1">
    <citation type="journal article" date="2005" name="Nature">
        <title>The map-based sequence of the rice genome.</title>
        <authorList>
            <consortium name="International rice genome sequencing project (IRGSP)"/>
            <person name="Matsumoto T."/>
            <person name="Wu J."/>
            <person name="Kanamori H."/>
            <person name="Katayose Y."/>
            <person name="Fujisawa M."/>
            <person name="Namiki N."/>
            <person name="Mizuno H."/>
            <person name="Yamamoto K."/>
            <person name="Antonio B.A."/>
            <person name="Baba T."/>
            <person name="Sakata K."/>
            <person name="Nagamura Y."/>
            <person name="Aoki H."/>
            <person name="Arikawa K."/>
            <person name="Arita K."/>
            <person name="Bito T."/>
            <person name="Chiden Y."/>
            <person name="Fujitsuka N."/>
            <person name="Fukunaka R."/>
            <person name="Hamada M."/>
            <person name="Harada C."/>
            <person name="Hayashi A."/>
            <person name="Hijishita S."/>
            <person name="Honda M."/>
            <person name="Hosokawa S."/>
            <person name="Ichikawa Y."/>
            <person name="Idonuma A."/>
            <person name="Iijima M."/>
            <person name="Ikeda M."/>
            <person name="Ikeno M."/>
            <person name="Ito K."/>
            <person name="Ito S."/>
            <person name="Ito T."/>
            <person name="Ito Y."/>
            <person name="Ito Y."/>
            <person name="Iwabuchi A."/>
            <person name="Kamiya K."/>
            <person name="Karasawa W."/>
            <person name="Kurita K."/>
            <person name="Katagiri S."/>
            <person name="Kikuta A."/>
            <person name="Kobayashi H."/>
            <person name="Kobayashi N."/>
            <person name="Machita K."/>
            <person name="Maehara T."/>
            <person name="Masukawa M."/>
            <person name="Mizubayashi T."/>
            <person name="Mukai Y."/>
            <person name="Nagasaki H."/>
            <person name="Nagata Y."/>
            <person name="Naito S."/>
            <person name="Nakashima M."/>
            <person name="Nakama Y."/>
            <person name="Nakamichi Y."/>
            <person name="Nakamura M."/>
            <person name="Meguro A."/>
            <person name="Negishi M."/>
            <person name="Ohta I."/>
            <person name="Ohta T."/>
            <person name="Okamoto M."/>
            <person name="Ono N."/>
            <person name="Saji S."/>
            <person name="Sakaguchi M."/>
            <person name="Sakai K."/>
            <person name="Shibata M."/>
            <person name="Shimokawa T."/>
            <person name="Song J."/>
            <person name="Takazaki Y."/>
            <person name="Terasawa K."/>
            <person name="Tsugane M."/>
            <person name="Tsuji K."/>
            <person name="Ueda S."/>
            <person name="Waki K."/>
            <person name="Yamagata H."/>
            <person name="Yamamoto M."/>
            <person name="Yamamoto S."/>
            <person name="Yamane H."/>
            <person name="Yoshiki S."/>
            <person name="Yoshihara R."/>
            <person name="Yukawa K."/>
            <person name="Zhong H."/>
            <person name="Yano M."/>
            <person name="Yuan Q."/>
            <person name="Ouyang S."/>
            <person name="Liu J."/>
            <person name="Jones K.M."/>
            <person name="Gansberger K."/>
            <person name="Moffat K."/>
            <person name="Hill J."/>
            <person name="Bera J."/>
            <person name="Fadrosh D."/>
            <person name="Jin S."/>
            <person name="Johri S."/>
            <person name="Kim M."/>
            <person name="Overton L."/>
            <person name="Reardon M."/>
            <person name="Tsitrin T."/>
            <person name="Vuong H."/>
            <person name="Weaver B."/>
            <person name="Ciecko A."/>
            <person name="Tallon L."/>
            <person name="Jackson J."/>
            <person name="Pai G."/>
            <person name="Aken S.V."/>
            <person name="Utterback T."/>
            <person name="Reidmuller S."/>
            <person name="Feldblyum T."/>
            <person name="Hsiao J."/>
            <person name="Zismann V."/>
            <person name="Iobst S."/>
            <person name="de Vazeille A.R."/>
            <person name="Buell C.R."/>
            <person name="Ying K."/>
            <person name="Li Y."/>
            <person name="Lu T."/>
            <person name="Huang Y."/>
            <person name="Zhao Q."/>
            <person name="Feng Q."/>
            <person name="Zhang L."/>
            <person name="Zhu J."/>
            <person name="Weng Q."/>
            <person name="Mu J."/>
            <person name="Lu Y."/>
            <person name="Fan D."/>
            <person name="Liu Y."/>
            <person name="Guan J."/>
            <person name="Zhang Y."/>
            <person name="Yu S."/>
            <person name="Liu X."/>
            <person name="Zhang Y."/>
            <person name="Hong G."/>
            <person name="Han B."/>
            <person name="Choisne N."/>
            <person name="Demange N."/>
            <person name="Orjeda G."/>
            <person name="Samain S."/>
            <person name="Cattolico L."/>
            <person name="Pelletier E."/>
            <person name="Couloux A."/>
            <person name="Segurens B."/>
            <person name="Wincker P."/>
            <person name="D'Hont A."/>
            <person name="Scarpelli C."/>
            <person name="Weissenbach J."/>
            <person name="Salanoubat M."/>
            <person name="Quetier F."/>
            <person name="Yu Y."/>
            <person name="Kim H.R."/>
            <person name="Rambo T."/>
            <person name="Currie J."/>
            <person name="Collura K."/>
            <person name="Luo M."/>
            <person name="Yang T."/>
            <person name="Ammiraju J.S.S."/>
            <person name="Engler F."/>
            <person name="Soderlund C."/>
            <person name="Wing R.A."/>
            <person name="Palmer L.E."/>
            <person name="de la Bastide M."/>
            <person name="Spiegel L."/>
            <person name="Nascimento L."/>
            <person name="Zutavern T."/>
            <person name="O'Shaughnessy A."/>
            <person name="Dike S."/>
            <person name="Dedhia N."/>
            <person name="Preston R."/>
            <person name="Balija V."/>
            <person name="McCombie W.R."/>
            <person name="Chow T."/>
            <person name="Chen H."/>
            <person name="Chung M."/>
            <person name="Chen C."/>
            <person name="Shaw J."/>
            <person name="Wu H."/>
            <person name="Hsiao K."/>
            <person name="Chao Y."/>
            <person name="Chu M."/>
            <person name="Cheng C."/>
            <person name="Hour A."/>
            <person name="Lee P."/>
            <person name="Lin S."/>
            <person name="Lin Y."/>
            <person name="Liou J."/>
            <person name="Liu S."/>
            <person name="Hsing Y."/>
            <person name="Raghuvanshi S."/>
            <person name="Mohanty A."/>
            <person name="Bharti A.K."/>
            <person name="Gaur A."/>
            <person name="Gupta V."/>
            <person name="Kumar D."/>
            <person name="Ravi V."/>
            <person name="Vij S."/>
            <person name="Kapur A."/>
            <person name="Khurana P."/>
            <person name="Khurana P."/>
            <person name="Khurana J.P."/>
            <person name="Tyagi A.K."/>
            <person name="Gaikwad K."/>
            <person name="Singh A."/>
            <person name="Dalal V."/>
            <person name="Srivastava S."/>
            <person name="Dixit A."/>
            <person name="Pal A.K."/>
            <person name="Ghazi I.A."/>
            <person name="Yadav M."/>
            <person name="Pandit A."/>
            <person name="Bhargava A."/>
            <person name="Sureshbabu K."/>
            <person name="Batra K."/>
            <person name="Sharma T.R."/>
            <person name="Mohapatra T."/>
            <person name="Singh N.K."/>
            <person name="Messing J."/>
            <person name="Nelson A.B."/>
            <person name="Fuks G."/>
            <person name="Kavchok S."/>
            <person name="Keizer G."/>
            <person name="Linton E."/>
            <person name="Llaca V."/>
            <person name="Song R."/>
            <person name="Tanyolac B."/>
            <person name="Young S."/>
            <person name="Ho-Il K."/>
            <person name="Hahn J.H."/>
            <person name="Sangsakoo G."/>
            <person name="Vanavichit A."/>
            <person name="de Mattos Luiz.A.T."/>
            <person name="Zimmer P.D."/>
            <person name="Malone G."/>
            <person name="Dellagostin O."/>
            <person name="de Oliveira A.C."/>
            <person name="Bevan M."/>
            <person name="Bancroft I."/>
            <person name="Minx P."/>
            <person name="Cordum H."/>
            <person name="Wilson R."/>
            <person name="Cheng Z."/>
            <person name="Jin W."/>
            <person name="Jiang J."/>
            <person name="Leong S.A."/>
            <person name="Iwama H."/>
            <person name="Gojobori T."/>
            <person name="Itoh T."/>
            <person name="Niimura Y."/>
            <person name="Fujii Y."/>
            <person name="Habara T."/>
            <person name="Sakai H."/>
            <person name="Sato Y."/>
            <person name="Wilson G."/>
            <person name="Kumar K."/>
            <person name="McCouch S."/>
            <person name="Juretic N."/>
            <person name="Hoen D."/>
            <person name="Wright S."/>
            <person name="Bruskiewich R."/>
            <person name="Bureau T."/>
            <person name="Miyao A."/>
            <person name="Hirochika H."/>
            <person name="Nishikawa T."/>
            <person name="Kadowaki K."/>
            <person name="Sugiura M."/>
            <person name="Burr B."/>
            <person name="Sasaki T."/>
        </authorList>
    </citation>
    <scope>NUCLEOTIDE SEQUENCE [LARGE SCALE GENOMIC DNA]</scope>
    <source>
        <strain evidence="2">cv. Nipponbare</strain>
    </source>
</reference>
<dbReference type="EMBL" id="AP006236">
    <property type="protein sequence ID" value="BAD69269.1"/>
    <property type="molecule type" value="Genomic_DNA"/>
</dbReference>